<evidence type="ECO:0000256" key="6">
    <source>
        <dbReference type="ARBA" id="ARBA00037281"/>
    </source>
</evidence>
<dbReference type="InterPro" id="IPR001173">
    <property type="entry name" value="Glyco_trans_2-like"/>
</dbReference>
<evidence type="ECO:0000256" key="7">
    <source>
        <dbReference type="ARBA" id="ARBA00037904"/>
    </source>
</evidence>
<comment type="pathway">
    <text evidence="7">Carotenoid biosynthesis; staphyloxanthin biosynthesis; staphyloxanthin from farnesyl diphosphate: step 4/5.</text>
</comment>
<comment type="similarity">
    <text evidence="8">Belongs to the glycosyltransferase 2 family. CrtQ subfamily.</text>
</comment>
<dbReference type="AlphaFoldDB" id="A0A8J3YBX1"/>
<evidence type="ECO:0000256" key="2">
    <source>
        <dbReference type="ARBA" id="ARBA00022475"/>
    </source>
</evidence>
<dbReference type="InterPro" id="IPR029044">
    <property type="entry name" value="Nucleotide-diphossugar_trans"/>
</dbReference>
<comment type="function">
    <text evidence="6">Catalyzes the glycosylation of 4,4'-diaponeurosporenoate, i.e. the esterification of glucose at the C1'' position with the carboxyl group of 4,4'-diaponeurosporenic acid, to form glycosyl-4,4'-diaponeurosporenoate. This is a step in the biosynthesis of staphyloxanthin, an orange pigment present in most staphylococci strains.</text>
</comment>
<evidence type="ECO:0000313" key="12">
    <source>
        <dbReference type="Proteomes" id="UP000652013"/>
    </source>
</evidence>
<sequence>MVVPAHDEAAELPGLLAALAAQTDRDFTLVVVDNASTDDTAAIAAAAGARVVAEPAMGAGTAADTGFRHAIALGATGLLRTDADCRPRPDWVATARGLLAGGAEFVCGRSVPRRDERPSALERHAYPAAVRLAALAGRWIQRDPAALHPYVLVHGHNIALTADLYVRCGGAPRERLEDGAEDVTLLNRARRHTAAIRRAEHLVVESSLRRLRAWGARRTLLWHWDRRWRPATAAQVHVR</sequence>
<protein>
    <recommendedName>
        <fullName evidence="9">4,4'-diaponeurosporenoate glycosyltransferase</fullName>
    </recommendedName>
</protein>
<dbReference type="GO" id="GO:0016757">
    <property type="term" value="F:glycosyltransferase activity"/>
    <property type="evidence" value="ECO:0007669"/>
    <property type="project" value="UniProtKB-KW"/>
</dbReference>
<dbReference type="PANTHER" id="PTHR43646:SF2">
    <property type="entry name" value="GLYCOSYLTRANSFERASE 2-LIKE DOMAIN-CONTAINING PROTEIN"/>
    <property type="match status" value="1"/>
</dbReference>
<dbReference type="PANTHER" id="PTHR43646">
    <property type="entry name" value="GLYCOSYLTRANSFERASE"/>
    <property type="match status" value="1"/>
</dbReference>
<evidence type="ECO:0000256" key="5">
    <source>
        <dbReference type="ARBA" id="ARBA00023136"/>
    </source>
</evidence>
<evidence type="ECO:0000256" key="9">
    <source>
        <dbReference type="ARBA" id="ARBA00040345"/>
    </source>
</evidence>
<evidence type="ECO:0000259" key="10">
    <source>
        <dbReference type="Pfam" id="PF00535"/>
    </source>
</evidence>
<dbReference type="Proteomes" id="UP000652013">
    <property type="component" value="Unassembled WGS sequence"/>
</dbReference>
<keyword evidence="4 11" id="KW-0808">Transferase</keyword>
<accession>A0A8J3YBX1</accession>
<evidence type="ECO:0000256" key="8">
    <source>
        <dbReference type="ARBA" id="ARBA00038120"/>
    </source>
</evidence>
<proteinExistence type="inferred from homology"/>
<evidence type="ECO:0000256" key="3">
    <source>
        <dbReference type="ARBA" id="ARBA00022676"/>
    </source>
</evidence>
<dbReference type="CDD" id="cd00761">
    <property type="entry name" value="Glyco_tranf_GTA_type"/>
    <property type="match status" value="1"/>
</dbReference>
<organism evidence="11 12">
    <name type="scientific">Spirilliplanes yamanashiensis</name>
    <dbReference type="NCBI Taxonomy" id="42233"/>
    <lineage>
        <taxon>Bacteria</taxon>
        <taxon>Bacillati</taxon>
        <taxon>Actinomycetota</taxon>
        <taxon>Actinomycetes</taxon>
        <taxon>Micromonosporales</taxon>
        <taxon>Micromonosporaceae</taxon>
        <taxon>Spirilliplanes</taxon>
    </lineage>
</organism>
<evidence type="ECO:0000256" key="4">
    <source>
        <dbReference type="ARBA" id="ARBA00022679"/>
    </source>
</evidence>
<dbReference type="EMBL" id="BOOY01000032">
    <property type="protein sequence ID" value="GIJ05254.1"/>
    <property type="molecule type" value="Genomic_DNA"/>
</dbReference>
<dbReference type="Gene3D" id="3.90.550.10">
    <property type="entry name" value="Spore Coat Polysaccharide Biosynthesis Protein SpsA, Chain A"/>
    <property type="match status" value="1"/>
</dbReference>
<comment type="subcellular location">
    <subcellularLocation>
        <location evidence="1">Cell membrane</location>
    </subcellularLocation>
</comment>
<dbReference type="Pfam" id="PF00535">
    <property type="entry name" value="Glycos_transf_2"/>
    <property type="match status" value="1"/>
</dbReference>
<keyword evidence="3" id="KW-0328">Glycosyltransferase</keyword>
<name>A0A8J3YBX1_9ACTN</name>
<gene>
    <name evidence="11" type="ORF">Sya03_46060</name>
</gene>
<dbReference type="SUPFAM" id="SSF53448">
    <property type="entry name" value="Nucleotide-diphospho-sugar transferases"/>
    <property type="match status" value="1"/>
</dbReference>
<evidence type="ECO:0000313" key="11">
    <source>
        <dbReference type="EMBL" id="GIJ05254.1"/>
    </source>
</evidence>
<keyword evidence="2" id="KW-1003">Cell membrane</keyword>
<dbReference type="GO" id="GO:0005886">
    <property type="term" value="C:plasma membrane"/>
    <property type="evidence" value="ECO:0007669"/>
    <property type="project" value="UniProtKB-SubCell"/>
</dbReference>
<feature type="domain" description="Glycosyltransferase 2-like" evidence="10">
    <location>
        <begin position="2"/>
        <end position="120"/>
    </location>
</feature>
<keyword evidence="12" id="KW-1185">Reference proteome</keyword>
<reference evidence="11" key="1">
    <citation type="submission" date="2021-01" db="EMBL/GenBank/DDBJ databases">
        <title>Whole genome shotgun sequence of Spirilliplanes yamanashiensis NBRC 15828.</title>
        <authorList>
            <person name="Komaki H."/>
            <person name="Tamura T."/>
        </authorList>
    </citation>
    <scope>NUCLEOTIDE SEQUENCE</scope>
    <source>
        <strain evidence="11">NBRC 15828</strain>
    </source>
</reference>
<keyword evidence="5" id="KW-0472">Membrane</keyword>
<comment type="caution">
    <text evidence="11">The sequence shown here is derived from an EMBL/GenBank/DDBJ whole genome shotgun (WGS) entry which is preliminary data.</text>
</comment>
<evidence type="ECO:0000256" key="1">
    <source>
        <dbReference type="ARBA" id="ARBA00004236"/>
    </source>
</evidence>